<comment type="caution">
    <text evidence="1">The sequence shown here is derived from an EMBL/GenBank/DDBJ whole genome shotgun (WGS) entry which is preliminary data.</text>
</comment>
<dbReference type="Proteomes" id="UP000323257">
    <property type="component" value="Unassembled WGS sequence"/>
</dbReference>
<name>A0A5S5CFR2_9BACL</name>
<gene>
    <name evidence="1" type="ORF">BCM02_10288</name>
</gene>
<keyword evidence="2" id="KW-1185">Reference proteome</keyword>
<sequence>MDSDSKSETDSGLSWLASNNRDIPANYTYGALDDPSIATVRIRMQNGTIDQMAKIVATPEGARLWFVYYKTPVNAPIEI</sequence>
<evidence type="ECO:0000313" key="1">
    <source>
        <dbReference type="EMBL" id="TYP77528.1"/>
    </source>
</evidence>
<reference evidence="1 2" key="1">
    <citation type="submission" date="2019-07" db="EMBL/GenBank/DDBJ databases">
        <title>Genomic Encyclopedia of Type Strains, Phase III (KMG-III): the genomes of soil and plant-associated and newly described type strains.</title>
        <authorList>
            <person name="Whitman W."/>
        </authorList>
    </citation>
    <scope>NUCLEOTIDE SEQUENCE [LARGE SCALE GENOMIC DNA]</scope>
    <source>
        <strain evidence="1 2">BL24</strain>
    </source>
</reference>
<dbReference type="AlphaFoldDB" id="A0A5S5CFR2"/>
<protein>
    <submittedName>
        <fullName evidence="1">Uncharacterized protein</fullName>
    </submittedName>
</protein>
<accession>A0A5S5CFR2</accession>
<organism evidence="1 2">
    <name type="scientific">Paenibacillus methanolicus</name>
    <dbReference type="NCBI Taxonomy" id="582686"/>
    <lineage>
        <taxon>Bacteria</taxon>
        <taxon>Bacillati</taxon>
        <taxon>Bacillota</taxon>
        <taxon>Bacilli</taxon>
        <taxon>Bacillales</taxon>
        <taxon>Paenibacillaceae</taxon>
        <taxon>Paenibacillus</taxon>
    </lineage>
</organism>
<dbReference type="EMBL" id="VNHS01000002">
    <property type="protein sequence ID" value="TYP77528.1"/>
    <property type="molecule type" value="Genomic_DNA"/>
</dbReference>
<evidence type="ECO:0000313" key="2">
    <source>
        <dbReference type="Proteomes" id="UP000323257"/>
    </source>
</evidence>
<proteinExistence type="predicted"/>